<sequence>MGSSRTACHQKGDDWRPRRKTNESETLLNPDTGPDYSPIHDDHPGAEEEWWERKRDLPRHMVDRGVTPRLATLRDRDDRPRMQWDQKMCSWKRLW</sequence>
<dbReference type="AlphaFoldDB" id="A0A5E4BTZ3"/>
<gene>
    <name evidence="2" type="ORF">MONAX_5E010364</name>
</gene>
<comment type="caution">
    <text evidence="2">The sequence shown here is derived from an EMBL/GenBank/DDBJ whole genome shotgun (WGS) entry which is preliminary data.</text>
</comment>
<proteinExistence type="predicted"/>
<evidence type="ECO:0000313" key="3">
    <source>
        <dbReference type="Proteomes" id="UP000335636"/>
    </source>
</evidence>
<dbReference type="EMBL" id="CABDUW010000652">
    <property type="protein sequence ID" value="VTJ72975.1"/>
    <property type="molecule type" value="Genomic_DNA"/>
</dbReference>
<reference evidence="2" key="1">
    <citation type="submission" date="2019-04" db="EMBL/GenBank/DDBJ databases">
        <authorList>
            <person name="Alioto T."/>
            <person name="Alioto T."/>
        </authorList>
    </citation>
    <scope>NUCLEOTIDE SEQUENCE [LARGE SCALE GENOMIC DNA]</scope>
</reference>
<keyword evidence="3" id="KW-1185">Reference proteome</keyword>
<evidence type="ECO:0000313" key="2">
    <source>
        <dbReference type="EMBL" id="VTJ72975.1"/>
    </source>
</evidence>
<organism evidence="2 3">
    <name type="scientific">Marmota monax</name>
    <name type="common">Woodchuck</name>
    <dbReference type="NCBI Taxonomy" id="9995"/>
    <lineage>
        <taxon>Eukaryota</taxon>
        <taxon>Metazoa</taxon>
        <taxon>Chordata</taxon>
        <taxon>Craniata</taxon>
        <taxon>Vertebrata</taxon>
        <taxon>Euteleostomi</taxon>
        <taxon>Mammalia</taxon>
        <taxon>Eutheria</taxon>
        <taxon>Euarchontoglires</taxon>
        <taxon>Glires</taxon>
        <taxon>Rodentia</taxon>
        <taxon>Sciuromorpha</taxon>
        <taxon>Sciuridae</taxon>
        <taxon>Xerinae</taxon>
        <taxon>Marmotini</taxon>
        <taxon>Marmota</taxon>
    </lineage>
</organism>
<name>A0A5E4BTZ3_MARMO</name>
<protein>
    <submittedName>
        <fullName evidence="2">Uncharacterized protein</fullName>
    </submittedName>
</protein>
<feature type="compositionally biased region" description="Basic and acidic residues" evidence="1">
    <location>
        <begin position="10"/>
        <end position="23"/>
    </location>
</feature>
<accession>A0A5E4BTZ3</accession>
<feature type="region of interest" description="Disordered" evidence="1">
    <location>
        <begin position="1"/>
        <end position="47"/>
    </location>
</feature>
<feature type="compositionally biased region" description="Basic and acidic residues" evidence="1">
    <location>
        <begin position="38"/>
        <end position="47"/>
    </location>
</feature>
<evidence type="ECO:0000256" key="1">
    <source>
        <dbReference type="SAM" id="MobiDB-lite"/>
    </source>
</evidence>
<dbReference type="Proteomes" id="UP000335636">
    <property type="component" value="Unassembled WGS sequence"/>
</dbReference>